<proteinExistence type="predicted"/>
<feature type="compositionally biased region" description="Polar residues" evidence="1">
    <location>
        <begin position="438"/>
        <end position="463"/>
    </location>
</feature>
<feature type="compositionally biased region" description="Basic residues" evidence="1">
    <location>
        <begin position="248"/>
        <end position="263"/>
    </location>
</feature>
<evidence type="ECO:0000256" key="1">
    <source>
        <dbReference type="SAM" id="MobiDB-lite"/>
    </source>
</evidence>
<name>A0A811KG42_9BILA</name>
<feature type="compositionally biased region" description="Basic and acidic residues" evidence="1">
    <location>
        <begin position="1"/>
        <end position="24"/>
    </location>
</feature>
<protein>
    <submittedName>
        <fullName evidence="2">Uncharacterized protein</fullName>
    </submittedName>
</protein>
<feature type="compositionally biased region" description="Basic and acidic residues" evidence="1">
    <location>
        <begin position="292"/>
        <end position="330"/>
    </location>
</feature>
<feature type="compositionally biased region" description="Basic and acidic residues" evidence="1">
    <location>
        <begin position="109"/>
        <end position="120"/>
    </location>
</feature>
<comment type="caution">
    <text evidence="2">The sequence shown here is derived from an EMBL/GenBank/DDBJ whole genome shotgun (WGS) entry which is preliminary data.</text>
</comment>
<feature type="compositionally biased region" description="Polar residues" evidence="1">
    <location>
        <begin position="476"/>
        <end position="527"/>
    </location>
</feature>
<reference evidence="2" key="1">
    <citation type="submission" date="2020-09" db="EMBL/GenBank/DDBJ databases">
        <authorList>
            <person name="Kikuchi T."/>
        </authorList>
    </citation>
    <scope>NUCLEOTIDE SEQUENCE</scope>
    <source>
        <strain evidence="2">SH1</strain>
    </source>
</reference>
<feature type="compositionally biased region" description="Low complexity" evidence="1">
    <location>
        <begin position="164"/>
        <end position="196"/>
    </location>
</feature>
<dbReference type="EMBL" id="CAJFDH010000003">
    <property type="protein sequence ID" value="CAD5213809.1"/>
    <property type="molecule type" value="Genomic_DNA"/>
</dbReference>
<dbReference type="AlphaFoldDB" id="A0A811KG42"/>
<organism evidence="2 3">
    <name type="scientific">Bursaphelenchus okinawaensis</name>
    <dbReference type="NCBI Taxonomy" id="465554"/>
    <lineage>
        <taxon>Eukaryota</taxon>
        <taxon>Metazoa</taxon>
        <taxon>Ecdysozoa</taxon>
        <taxon>Nematoda</taxon>
        <taxon>Chromadorea</taxon>
        <taxon>Rhabditida</taxon>
        <taxon>Tylenchina</taxon>
        <taxon>Tylenchomorpha</taxon>
        <taxon>Aphelenchoidea</taxon>
        <taxon>Aphelenchoididae</taxon>
        <taxon>Bursaphelenchus</taxon>
    </lineage>
</organism>
<dbReference type="Proteomes" id="UP000783686">
    <property type="component" value="Unassembled WGS sequence"/>
</dbReference>
<feature type="compositionally biased region" description="Basic and acidic residues" evidence="1">
    <location>
        <begin position="205"/>
        <end position="226"/>
    </location>
</feature>
<feature type="region of interest" description="Disordered" evidence="1">
    <location>
        <begin position="283"/>
        <end position="578"/>
    </location>
</feature>
<sequence>MSSNQDRNHPKALKDNRNEKQSDRRKSKPKGHGSKEGRRVPNESPDDMPSEDKNKPKKSKKKIKRRKKKDKDYKDLFIGHDYIAPYDLYKWQREQQLKKAKAAAQADPKSGEVKTAEAEKRRKAPKPKPKPIGNDKTITVEKQPTSSEQPTTEEKLTSVEVSDNGGTTPTGTTPTGTTPTGTTPTSTSRTKNKPPTGEMSPDQVSLEKEDDDQKRQKKPGKDDPRAKKPVKPVYVPDKVDEDKVISAQKRKKPKHPKDKKKLIKLVTTIQRKDPLKLPRIKYANRYATPTMDDVKSDFGDDDVPNKDREESPPSSGRKNEKIEKALEEIQRNAPLEAENEQKPPKPNKMQKTHRLGEVGCDPEDRTATPVTPPNATTPESCHKTCTSSGSYTTTTPSSTGFTSSMTPTSVSVTSESGSRSPLTPEGGIPSQYIPPSPTTMDQKSATTLSTGYQCKCSATTPPDTLQYGAPLGAPQRRTSPHGTTVQPGTSPHGTSPHDPQQHGTHPHESSSSSDQKSPMVTHSQNSLVEFKKDQKPLKPLKQLTKEDSKPTPQVMKAPVPPSPQHPDEGENDPDEPHE</sequence>
<feature type="compositionally biased region" description="Acidic residues" evidence="1">
    <location>
        <begin position="569"/>
        <end position="578"/>
    </location>
</feature>
<accession>A0A811KG42</accession>
<feature type="region of interest" description="Disordered" evidence="1">
    <location>
        <begin position="95"/>
        <end position="265"/>
    </location>
</feature>
<dbReference type="Proteomes" id="UP000614601">
    <property type="component" value="Unassembled WGS sequence"/>
</dbReference>
<dbReference type="EMBL" id="CAJFCW020000003">
    <property type="protein sequence ID" value="CAG9101608.1"/>
    <property type="molecule type" value="Genomic_DNA"/>
</dbReference>
<evidence type="ECO:0000313" key="2">
    <source>
        <dbReference type="EMBL" id="CAD5213809.1"/>
    </source>
</evidence>
<feature type="compositionally biased region" description="Polar residues" evidence="1">
    <location>
        <begin position="136"/>
        <end position="150"/>
    </location>
</feature>
<feature type="compositionally biased region" description="Basic residues" evidence="1">
    <location>
        <begin position="55"/>
        <end position="69"/>
    </location>
</feature>
<evidence type="ECO:0000313" key="3">
    <source>
        <dbReference type="Proteomes" id="UP000614601"/>
    </source>
</evidence>
<feature type="region of interest" description="Disordered" evidence="1">
    <location>
        <begin position="1"/>
        <end position="79"/>
    </location>
</feature>
<keyword evidence="3" id="KW-1185">Reference proteome</keyword>
<gene>
    <name evidence="2" type="ORF">BOKJ2_LOCUS5278</name>
</gene>
<feature type="compositionally biased region" description="Low complexity" evidence="1">
    <location>
        <begin position="367"/>
        <end position="420"/>
    </location>
</feature>